<dbReference type="GeneID" id="109712254"/>
<dbReference type="GO" id="GO:0012511">
    <property type="term" value="C:monolayer-surrounded lipid storage body"/>
    <property type="evidence" value="ECO:0007669"/>
    <property type="project" value="InterPro"/>
</dbReference>
<dbReference type="GO" id="GO:0009791">
    <property type="term" value="P:post-embryonic development"/>
    <property type="evidence" value="ECO:0007669"/>
    <property type="project" value="UniProtKB-ARBA"/>
</dbReference>
<feature type="transmembrane region" description="Helical" evidence="10">
    <location>
        <begin position="54"/>
        <end position="83"/>
    </location>
</feature>
<evidence type="ECO:0000256" key="8">
    <source>
        <dbReference type="ARBA" id="ARBA00023136"/>
    </source>
</evidence>
<dbReference type="AlphaFoldDB" id="A0A6P5F575"/>
<gene>
    <name evidence="12" type="primary">LOC109712254</name>
</gene>
<reference evidence="11" key="1">
    <citation type="journal article" date="2015" name="Nat. Genet.">
        <title>The pineapple genome and the evolution of CAM photosynthesis.</title>
        <authorList>
            <person name="Ming R."/>
            <person name="VanBuren R."/>
            <person name="Wai C.M."/>
            <person name="Tang H."/>
            <person name="Schatz M.C."/>
            <person name="Bowers J.E."/>
            <person name="Lyons E."/>
            <person name="Wang M.L."/>
            <person name="Chen J."/>
            <person name="Biggers E."/>
            <person name="Zhang J."/>
            <person name="Huang L."/>
            <person name="Zhang L."/>
            <person name="Miao W."/>
            <person name="Zhang J."/>
            <person name="Ye Z."/>
            <person name="Miao C."/>
            <person name="Lin Z."/>
            <person name="Wang H."/>
            <person name="Zhou H."/>
            <person name="Yim W.C."/>
            <person name="Priest H.D."/>
            <person name="Zheng C."/>
            <person name="Woodhouse M."/>
            <person name="Edger P.P."/>
            <person name="Guyot R."/>
            <person name="Guo H.B."/>
            <person name="Guo H."/>
            <person name="Zheng G."/>
            <person name="Singh R."/>
            <person name="Sharma A."/>
            <person name="Min X."/>
            <person name="Zheng Y."/>
            <person name="Lee H."/>
            <person name="Gurtowski J."/>
            <person name="Sedlazeck F.J."/>
            <person name="Harkess A."/>
            <person name="McKain M.R."/>
            <person name="Liao Z."/>
            <person name="Fang J."/>
            <person name="Liu J."/>
            <person name="Zhang X."/>
            <person name="Zhang Q."/>
            <person name="Hu W."/>
            <person name="Qin Y."/>
            <person name="Wang K."/>
            <person name="Chen L.Y."/>
            <person name="Shirley N."/>
            <person name="Lin Y.R."/>
            <person name="Liu L.Y."/>
            <person name="Hernandez A.G."/>
            <person name="Wright C.L."/>
            <person name="Bulone V."/>
            <person name="Tuskan G.A."/>
            <person name="Heath K."/>
            <person name="Zee F."/>
            <person name="Moore P.H."/>
            <person name="Sunkar R."/>
            <person name="Leebens-Mack J.H."/>
            <person name="Mockler T."/>
            <person name="Bennetzen J.L."/>
            <person name="Freeling M."/>
            <person name="Sankoff D."/>
            <person name="Paterson A.H."/>
            <person name="Zhu X."/>
            <person name="Yang X."/>
            <person name="Smith J.A."/>
            <person name="Cushman J.C."/>
            <person name="Paull R.E."/>
            <person name="Yu Q."/>
        </authorList>
    </citation>
    <scope>NUCLEOTIDE SEQUENCE [LARGE SCALE GENOMIC DNA]</scope>
    <source>
        <strain evidence="11">cv. F153</strain>
    </source>
</reference>
<dbReference type="Gramene" id="Aco003102.1.mrna1">
    <property type="protein sequence ID" value="Aco003102.1.mrna1.cds1"/>
    <property type="gene ID" value="Aco003102.1.path1"/>
</dbReference>
<dbReference type="GO" id="GO:0019915">
    <property type="term" value="P:lipid storage"/>
    <property type="evidence" value="ECO:0007669"/>
    <property type="project" value="TreeGrafter"/>
</dbReference>
<proteinExistence type="inferred from homology"/>
<accession>A0A6P5F575</accession>
<dbReference type="PANTHER" id="PTHR33203">
    <property type="entry name" value="OLEOSIN"/>
    <property type="match status" value="1"/>
</dbReference>
<keyword evidence="8 10" id="KW-0472">Membrane</keyword>
<comment type="similarity">
    <text evidence="3">Belongs to the oleosin family.</text>
</comment>
<evidence type="ECO:0000256" key="5">
    <source>
        <dbReference type="ARBA" id="ARBA00022692"/>
    </source>
</evidence>
<organism evidence="11 12">
    <name type="scientific">Ananas comosus</name>
    <name type="common">Pineapple</name>
    <name type="synonym">Ananas ananas</name>
    <dbReference type="NCBI Taxonomy" id="4615"/>
    <lineage>
        <taxon>Eukaryota</taxon>
        <taxon>Viridiplantae</taxon>
        <taxon>Streptophyta</taxon>
        <taxon>Embryophyta</taxon>
        <taxon>Tracheophyta</taxon>
        <taxon>Spermatophyta</taxon>
        <taxon>Magnoliopsida</taxon>
        <taxon>Liliopsida</taxon>
        <taxon>Poales</taxon>
        <taxon>Bromeliaceae</taxon>
        <taxon>Bromelioideae</taxon>
        <taxon>Ananas</taxon>
    </lineage>
</organism>
<evidence type="ECO:0000256" key="2">
    <source>
        <dbReference type="ARBA" id="ARBA00004502"/>
    </source>
</evidence>
<dbReference type="InterPro" id="IPR000136">
    <property type="entry name" value="Oleosin"/>
</dbReference>
<evidence type="ECO:0000313" key="11">
    <source>
        <dbReference type="Proteomes" id="UP000515123"/>
    </source>
</evidence>
<keyword evidence="5 10" id="KW-0812">Transmembrane</keyword>
<dbReference type="GO" id="GO:0016020">
    <property type="term" value="C:membrane"/>
    <property type="evidence" value="ECO:0007669"/>
    <property type="project" value="UniProtKB-SubCell"/>
</dbReference>
<dbReference type="Pfam" id="PF01277">
    <property type="entry name" value="Oleosin"/>
    <property type="match status" value="1"/>
</dbReference>
<reference evidence="12" key="2">
    <citation type="submission" date="2025-08" db="UniProtKB">
        <authorList>
            <consortium name="RefSeq"/>
        </authorList>
    </citation>
    <scope>IDENTIFICATION</scope>
    <source>
        <tissue evidence="12">Leaf</tissue>
    </source>
</reference>
<evidence type="ECO:0000313" key="12">
    <source>
        <dbReference type="RefSeq" id="XP_020091311.1"/>
    </source>
</evidence>
<evidence type="ECO:0000256" key="7">
    <source>
        <dbReference type="ARBA" id="ARBA00022990"/>
    </source>
</evidence>
<keyword evidence="4" id="KW-0551">Lipid droplet</keyword>
<feature type="transmembrane region" description="Helical" evidence="10">
    <location>
        <begin position="12"/>
        <end position="42"/>
    </location>
</feature>
<protein>
    <submittedName>
        <fullName evidence="12">Oleosin 5-like</fullName>
    </submittedName>
</protein>
<keyword evidence="11" id="KW-1185">Reference proteome</keyword>
<keyword evidence="6 10" id="KW-1133">Transmembrane helix</keyword>
<feature type="region of interest" description="Disordered" evidence="9">
    <location>
        <begin position="96"/>
        <end position="117"/>
    </location>
</feature>
<dbReference type="GO" id="GO:0048608">
    <property type="term" value="P:reproductive structure development"/>
    <property type="evidence" value="ECO:0007669"/>
    <property type="project" value="UniProtKB-ARBA"/>
</dbReference>
<comment type="subcellular location">
    <subcellularLocation>
        <location evidence="2">Lipid droplet</location>
    </subcellularLocation>
    <subcellularLocation>
        <location evidence="1">Membrane</location>
        <topology evidence="1">Multi-pass membrane protein</topology>
    </subcellularLocation>
</comment>
<dbReference type="RefSeq" id="XP_020091311.1">
    <property type="nucleotide sequence ID" value="XM_020235722.1"/>
</dbReference>
<evidence type="ECO:0000256" key="10">
    <source>
        <dbReference type="SAM" id="Phobius"/>
    </source>
</evidence>
<dbReference type="Proteomes" id="UP000515123">
    <property type="component" value="Linkage group 6"/>
</dbReference>
<keyword evidence="7" id="KW-0007">Acetylation</keyword>
<evidence type="ECO:0000256" key="9">
    <source>
        <dbReference type="SAM" id="MobiDB-lite"/>
    </source>
</evidence>
<evidence type="ECO:0000256" key="6">
    <source>
        <dbReference type="ARBA" id="ARBA00022989"/>
    </source>
</evidence>
<evidence type="ECO:0000256" key="4">
    <source>
        <dbReference type="ARBA" id="ARBA00022677"/>
    </source>
</evidence>
<evidence type="ECO:0000256" key="1">
    <source>
        <dbReference type="ARBA" id="ARBA00004141"/>
    </source>
</evidence>
<evidence type="ECO:0000256" key="3">
    <source>
        <dbReference type="ARBA" id="ARBA00010858"/>
    </source>
</evidence>
<sequence length="150" mass="15586">MDDPRTSDGTTVLYASLPALAIAGPLLSLMGFTLLTSLALLLVAAPLQILFSPILLPAGFVVAAAVVAFGTAGAMGLGGLWALNWAFGYATRGPADRAGPTKVAGPATETLTESGQRVKERAQDFGGYLQYKVDVLPPENAPRKENINET</sequence>
<name>A0A6P5F575_ANACO</name>
<dbReference type="PANTHER" id="PTHR33203:SF37">
    <property type="entry name" value="GLYCINE-RICH PROTEIN _ OLEOSIN"/>
    <property type="match status" value="1"/>
</dbReference>